<sequence length="114" mass="12343">MSGYPPQQGGYYPQAPPQGYPPQGYPPPDGGYPPQGYPPQGYPPPQQQMQYQQAPPPKEEKSHGCLYTWVRVIPLPQCAAAGSAERPANAASNASTAASKRSDDSKPMNNNRMR</sequence>
<dbReference type="PRINTS" id="PR00239">
    <property type="entry name" value="RHODOPSNTAIL"/>
</dbReference>
<feature type="compositionally biased region" description="Pro residues" evidence="1">
    <location>
        <begin position="14"/>
        <end position="46"/>
    </location>
</feature>
<organism evidence="2 3">
    <name type="scientific">Triangularia verruculosa</name>
    <dbReference type="NCBI Taxonomy" id="2587418"/>
    <lineage>
        <taxon>Eukaryota</taxon>
        <taxon>Fungi</taxon>
        <taxon>Dikarya</taxon>
        <taxon>Ascomycota</taxon>
        <taxon>Pezizomycotina</taxon>
        <taxon>Sordariomycetes</taxon>
        <taxon>Sordariomycetidae</taxon>
        <taxon>Sordariales</taxon>
        <taxon>Podosporaceae</taxon>
        <taxon>Triangularia</taxon>
    </lineage>
</organism>
<feature type="compositionally biased region" description="Low complexity" evidence="1">
    <location>
        <begin position="1"/>
        <end position="13"/>
    </location>
</feature>
<accession>A0AAN6XEC4</accession>
<evidence type="ECO:0000256" key="1">
    <source>
        <dbReference type="SAM" id="MobiDB-lite"/>
    </source>
</evidence>
<feature type="region of interest" description="Disordered" evidence="1">
    <location>
        <begin position="1"/>
        <end position="62"/>
    </location>
</feature>
<feature type="compositionally biased region" description="Low complexity" evidence="1">
    <location>
        <begin position="88"/>
        <end position="99"/>
    </location>
</feature>
<keyword evidence="3" id="KW-1185">Reference proteome</keyword>
<dbReference type="AlphaFoldDB" id="A0AAN6XEC4"/>
<protein>
    <recommendedName>
        <fullName evidence="4">Rhodopsin</fullName>
    </recommendedName>
</protein>
<proteinExistence type="predicted"/>
<dbReference type="EMBL" id="MU863938">
    <property type="protein sequence ID" value="KAK4198994.1"/>
    <property type="molecule type" value="Genomic_DNA"/>
</dbReference>
<gene>
    <name evidence="2" type="ORF">QBC40DRAFT_255545</name>
</gene>
<evidence type="ECO:0000313" key="2">
    <source>
        <dbReference type="EMBL" id="KAK4198994.1"/>
    </source>
</evidence>
<evidence type="ECO:0008006" key="4">
    <source>
        <dbReference type="Google" id="ProtNLM"/>
    </source>
</evidence>
<feature type="region of interest" description="Disordered" evidence="1">
    <location>
        <begin position="80"/>
        <end position="114"/>
    </location>
</feature>
<reference evidence="2" key="1">
    <citation type="journal article" date="2023" name="Mol. Phylogenet. Evol.">
        <title>Genome-scale phylogeny and comparative genomics of the fungal order Sordariales.</title>
        <authorList>
            <person name="Hensen N."/>
            <person name="Bonometti L."/>
            <person name="Westerberg I."/>
            <person name="Brannstrom I.O."/>
            <person name="Guillou S."/>
            <person name="Cros-Aarteil S."/>
            <person name="Calhoun S."/>
            <person name="Haridas S."/>
            <person name="Kuo A."/>
            <person name="Mondo S."/>
            <person name="Pangilinan J."/>
            <person name="Riley R."/>
            <person name="LaButti K."/>
            <person name="Andreopoulos B."/>
            <person name="Lipzen A."/>
            <person name="Chen C."/>
            <person name="Yan M."/>
            <person name="Daum C."/>
            <person name="Ng V."/>
            <person name="Clum A."/>
            <person name="Steindorff A."/>
            <person name="Ohm R.A."/>
            <person name="Martin F."/>
            <person name="Silar P."/>
            <person name="Natvig D.O."/>
            <person name="Lalanne C."/>
            <person name="Gautier V."/>
            <person name="Ament-Velasquez S.L."/>
            <person name="Kruys A."/>
            <person name="Hutchinson M.I."/>
            <person name="Powell A.J."/>
            <person name="Barry K."/>
            <person name="Miller A.N."/>
            <person name="Grigoriev I.V."/>
            <person name="Debuchy R."/>
            <person name="Gladieux P."/>
            <person name="Hiltunen Thoren M."/>
            <person name="Johannesson H."/>
        </authorList>
    </citation>
    <scope>NUCLEOTIDE SEQUENCE</scope>
    <source>
        <strain evidence="2">CBS 315.58</strain>
    </source>
</reference>
<name>A0AAN6XEC4_9PEZI</name>
<dbReference type="Proteomes" id="UP001303160">
    <property type="component" value="Unassembled WGS sequence"/>
</dbReference>
<evidence type="ECO:0000313" key="3">
    <source>
        <dbReference type="Proteomes" id="UP001303160"/>
    </source>
</evidence>
<comment type="caution">
    <text evidence="2">The sequence shown here is derived from an EMBL/GenBank/DDBJ whole genome shotgun (WGS) entry which is preliminary data.</text>
</comment>
<reference evidence="2" key="2">
    <citation type="submission" date="2023-05" db="EMBL/GenBank/DDBJ databases">
        <authorList>
            <consortium name="Lawrence Berkeley National Laboratory"/>
            <person name="Steindorff A."/>
            <person name="Hensen N."/>
            <person name="Bonometti L."/>
            <person name="Westerberg I."/>
            <person name="Brannstrom I.O."/>
            <person name="Guillou S."/>
            <person name="Cros-Aarteil S."/>
            <person name="Calhoun S."/>
            <person name="Haridas S."/>
            <person name="Kuo A."/>
            <person name="Mondo S."/>
            <person name="Pangilinan J."/>
            <person name="Riley R."/>
            <person name="Labutti K."/>
            <person name="Andreopoulos B."/>
            <person name="Lipzen A."/>
            <person name="Chen C."/>
            <person name="Yanf M."/>
            <person name="Daum C."/>
            <person name="Ng V."/>
            <person name="Clum A."/>
            <person name="Ohm R."/>
            <person name="Martin F."/>
            <person name="Silar P."/>
            <person name="Natvig D."/>
            <person name="Lalanne C."/>
            <person name="Gautier V."/>
            <person name="Ament-Velasquez S.L."/>
            <person name="Kruys A."/>
            <person name="Hutchinson M.I."/>
            <person name="Powell A.J."/>
            <person name="Barry K."/>
            <person name="Miller A.N."/>
            <person name="Grigoriev I.V."/>
            <person name="Debuchy R."/>
            <person name="Gladieux P."/>
            <person name="Thoren M.H."/>
            <person name="Johannesson H."/>
        </authorList>
    </citation>
    <scope>NUCLEOTIDE SEQUENCE</scope>
    <source>
        <strain evidence="2">CBS 315.58</strain>
    </source>
</reference>